<sequence>MKPTWPSCEIMGLFITAPFLIDPQQCYVNASTADRFGIYPFDTFLRGHPLGLKMHTLL</sequence>
<geneLocation type="mitochondrion" evidence="1"/>
<dbReference type="EMBL" id="MK697702">
    <property type="protein sequence ID" value="QHR91499.1"/>
    <property type="molecule type" value="Genomic_DNA"/>
</dbReference>
<dbReference type="AlphaFoldDB" id="A0A6B9XS32"/>
<evidence type="ECO:0000313" key="1">
    <source>
        <dbReference type="EMBL" id="QHR91499.1"/>
    </source>
</evidence>
<name>A0A6B9XS32_PICSI</name>
<keyword evidence="1" id="KW-0496">Mitochondrion</keyword>
<organism evidence="1">
    <name type="scientific">Picea sitchensis</name>
    <name type="common">Sitka spruce</name>
    <name type="synonym">Pinus sitchensis</name>
    <dbReference type="NCBI Taxonomy" id="3332"/>
    <lineage>
        <taxon>Eukaryota</taxon>
        <taxon>Viridiplantae</taxon>
        <taxon>Streptophyta</taxon>
        <taxon>Embryophyta</taxon>
        <taxon>Tracheophyta</taxon>
        <taxon>Spermatophyta</taxon>
        <taxon>Pinopsida</taxon>
        <taxon>Pinidae</taxon>
        <taxon>Conifers I</taxon>
        <taxon>Pinales</taxon>
        <taxon>Pinaceae</taxon>
        <taxon>Picea</taxon>
    </lineage>
</organism>
<gene>
    <name evidence="1" type="primary">orf05566</name>
    <name evidence="1" type="ORF">Q903MT_gene5534</name>
</gene>
<reference evidence="1" key="1">
    <citation type="submission" date="2019-03" db="EMBL/GenBank/DDBJ databases">
        <title>Largest Complete Mitochondrial Genome of a Gymnosperm, Sitka Spruce (Picea sitchensis), Indicates Complex Physical Structure.</title>
        <authorList>
            <person name="Jackman S.D."/>
            <person name="Coombe L."/>
            <person name="Warren R."/>
            <person name="Kirk H."/>
            <person name="Trinh E."/>
            <person name="McLeod T."/>
            <person name="Pleasance S."/>
            <person name="Pandoh P."/>
            <person name="Zhao Y."/>
            <person name="Coope R."/>
            <person name="Bousquet J."/>
            <person name="Bohlmann J.C."/>
            <person name="Jones S.J.M."/>
            <person name="Birol I."/>
        </authorList>
    </citation>
    <scope>NUCLEOTIDE SEQUENCE</scope>
    <source>
        <strain evidence="1">Q903</strain>
    </source>
</reference>
<proteinExistence type="predicted"/>
<accession>A0A6B9XS32</accession>
<protein>
    <submittedName>
        <fullName evidence="1">Uncharacterized protein</fullName>
    </submittedName>
</protein>